<comment type="similarity">
    <text evidence="1 5">Belongs to the bacterial ribosomal protein bL34 family.</text>
</comment>
<dbReference type="NCBIfam" id="TIGR01030">
    <property type="entry name" value="rpmH_bact"/>
    <property type="match status" value="1"/>
</dbReference>
<evidence type="ECO:0000256" key="6">
    <source>
        <dbReference type="SAM" id="MobiDB-lite"/>
    </source>
</evidence>
<dbReference type="Pfam" id="PF00468">
    <property type="entry name" value="Ribosomal_L34"/>
    <property type="match status" value="1"/>
</dbReference>
<evidence type="ECO:0000256" key="4">
    <source>
        <dbReference type="ARBA" id="ARBA00035177"/>
    </source>
</evidence>
<dbReference type="InterPro" id="IPR020939">
    <property type="entry name" value="Ribosomal_bL34_CS"/>
</dbReference>
<dbReference type="InterPro" id="IPR000271">
    <property type="entry name" value="Ribosomal_bL34"/>
</dbReference>
<dbReference type="Proteomes" id="UP000253689">
    <property type="component" value="Chromosome"/>
</dbReference>
<proteinExistence type="inferred from homology"/>
<dbReference type="GO" id="GO:0005840">
    <property type="term" value="C:ribosome"/>
    <property type="evidence" value="ECO:0007669"/>
    <property type="project" value="UniProtKB-KW"/>
</dbReference>
<dbReference type="FunFam" id="1.10.287.3980:FF:000001">
    <property type="entry name" value="Mitochondrial ribosomal protein L34"/>
    <property type="match status" value="1"/>
</dbReference>
<keyword evidence="9" id="KW-1185">Reference proteome</keyword>
<feature type="region of interest" description="Disordered" evidence="6">
    <location>
        <begin position="80"/>
        <end position="110"/>
    </location>
</feature>
<name>A0A345DSI8_9MOLU</name>
<evidence type="ECO:0000313" key="8">
    <source>
        <dbReference type="EMBL" id="AXF97179.1"/>
    </source>
</evidence>
<keyword evidence="7" id="KW-0472">Membrane</keyword>
<organism evidence="8 9">
    <name type="scientific">Spiroplasma phoeniceum P40</name>
    <dbReference type="NCBI Taxonomy" id="1276259"/>
    <lineage>
        <taxon>Bacteria</taxon>
        <taxon>Bacillati</taxon>
        <taxon>Mycoplasmatota</taxon>
        <taxon>Mollicutes</taxon>
        <taxon>Entomoplasmatales</taxon>
        <taxon>Spiroplasmataceae</taxon>
        <taxon>Spiroplasma</taxon>
    </lineage>
</organism>
<dbReference type="KEGG" id="sphh:SDAV_002246"/>
<feature type="compositionally biased region" description="Basic residues" evidence="6">
    <location>
        <begin position="96"/>
        <end position="110"/>
    </location>
</feature>
<evidence type="ECO:0000256" key="7">
    <source>
        <dbReference type="SAM" id="Phobius"/>
    </source>
</evidence>
<protein>
    <recommendedName>
        <fullName evidence="4 5">Large ribosomal subunit protein bL34</fullName>
    </recommendedName>
</protein>
<gene>
    <name evidence="5" type="primary">rpmH</name>
    <name evidence="8" type="ORF">SDAV_002246</name>
</gene>
<dbReference type="GO" id="GO:1990904">
    <property type="term" value="C:ribonucleoprotein complex"/>
    <property type="evidence" value="ECO:0007669"/>
    <property type="project" value="UniProtKB-KW"/>
</dbReference>
<dbReference type="PANTHER" id="PTHR14503:SF4">
    <property type="entry name" value="LARGE RIBOSOMAL SUBUNIT PROTEIN BL34M"/>
    <property type="match status" value="1"/>
</dbReference>
<evidence type="ECO:0000313" key="9">
    <source>
        <dbReference type="Proteomes" id="UP000253689"/>
    </source>
</evidence>
<dbReference type="PANTHER" id="PTHR14503">
    <property type="entry name" value="MITOCHONDRIAL RIBOSOMAL PROTEIN 34 FAMILY MEMBER"/>
    <property type="match status" value="1"/>
</dbReference>
<keyword evidence="7" id="KW-0812">Transmembrane</keyword>
<evidence type="ECO:0000256" key="5">
    <source>
        <dbReference type="HAMAP-Rule" id="MF_00391"/>
    </source>
</evidence>
<dbReference type="EMBL" id="CP031088">
    <property type="protein sequence ID" value="AXF97179.1"/>
    <property type="molecule type" value="Genomic_DNA"/>
</dbReference>
<evidence type="ECO:0000256" key="3">
    <source>
        <dbReference type="ARBA" id="ARBA00023274"/>
    </source>
</evidence>
<dbReference type="AlphaFoldDB" id="A0A345DSI8"/>
<dbReference type="Gene3D" id="1.10.287.3980">
    <property type="match status" value="1"/>
</dbReference>
<dbReference type="GO" id="GO:0006412">
    <property type="term" value="P:translation"/>
    <property type="evidence" value="ECO:0007669"/>
    <property type="project" value="UniProtKB-UniRule"/>
</dbReference>
<evidence type="ECO:0000256" key="2">
    <source>
        <dbReference type="ARBA" id="ARBA00022980"/>
    </source>
</evidence>
<feature type="transmembrane region" description="Helical" evidence="7">
    <location>
        <begin position="41"/>
        <end position="60"/>
    </location>
</feature>
<keyword evidence="7" id="KW-1133">Transmembrane helix</keyword>
<dbReference type="GO" id="GO:0003735">
    <property type="term" value="F:structural constituent of ribosome"/>
    <property type="evidence" value="ECO:0007669"/>
    <property type="project" value="InterPro"/>
</dbReference>
<sequence length="110" mass="13179">MILQLPKNHQITQNNIIISKKINGDEKVYQSPFLFLKKYYFNWYFLLIKISSIWCLNNLYHKEVLVMKRTWQPSKIKHKRTHGFRARMESASGRKVLSKRRAKGRKVLSA</sequence>
<keyword evidence="3 5" id="KW-0687">Ribonucleoprotein</keyword>
<evidence type="ECO:0000256" key="1">
    <source>
        <dbReference type="ARBA" id="ARBA00010111"/>
    </source>
</evidence>
<reference evidence="9" key="1">
    <citation type="submission" date="2018-07" db="EMBL/GenBank/DDBJ databases">
        <title>Complete Genome Sequence of Spiroplasma phoeniceum.</title>
        <authorList>
            <person name="Davis R.E."/>
            <person name="Shao J.Y."/>
            <person name="Zhao Y."/>
            <person name="Silver A."/>
            <person name="Stump z."/>
            <person name="Gasparich G."/>
        </authorList>
    </citation>
    <scope>NUCLEOTIDE SEQUENCE [LARGE SCALE GENOMIC DNA]</scope>
    <source>
        <strain evidence="9">P40</strain>
    </source>
</reference>
<accession>A0A345DSI8</accession>
<dbReference type="PROSITE" id="PS00784">
    <property type="entry name" value="RIBOSOMAL_L34"/>
    <property type="match status" value="1"/>
</dbReference>
<keyword evidence="2 5" id="KW-0689">Ribosomal protein</keyword>
<dbReference type="HAMAP" id="MF_00391">
    <property type="entry name" value="Ribosomal_bL34"/>
    <property type="match status" value="1"/>
</dbReference>